<reference evidence="2" key="1">
    <citation type="submission" date="2022-08" db="EMBL/GenBank/DDBJ databases">
        <authorList>
            <consortium name="DOE Joint Genome Institute"/>
            <person name="Min B."/>
            <person name="Riley R."/>
            <person name="Sierra-Patev S."/>
            <person name="Naranjo-Ortiz M."/>
            <person name="Looney B."/>
            <person name="Konkel Z."/>
            <person name="Slot J.C."/>
            <person name="Sakamoto Y."/>
            <person name="Steenwyk J.L."/>
            <person name="Rokas A."/>
            <person name="Carro J."/>
            <person name="Camarero S."/>
            <person name="Ferreira P."/>
            <person name="Molpeceres G."/>
            <person name="Ruiz-Duenas F.J."/>
            <person name="Serrano A."/>
            <person name="Henrissat B."/>
            <person name="Drula E."/>
            <person name="Hughes K.W."/>
            <person name="Mata J.L."/>
            <person name="Ishikawa N.K."/>
            <person name="Vargas-Isla R."/>
            <person name="Ushijima S."/>
            <person name="Smith C.A."/>
            <person name="Ahrendt S."/>
            <person name="Andreopoulos W."/>
            <person name="He G."/>
            <person name="Labutti K."/>
            <person name="Lipzen A."/>
            <person name="Ng V."/>
            <person name="Sandor L."/>
            <person name="Barry K."/>
            <person name="Martinez A.T."/>
            <person name="Xiao Y."/>
            <person name="Gibbons J.G."/>
            <person name="Terashima K."/>
            <person name="Hibbett D.S."/>
            <person name="Grigoriev I.V."/>
        </authorList>
    </citation>
    <scope>NUCLEOTIDE SEQUENCE</scope>
    <source>
        <strain evidence="2">TFB7829</strain>
    </source>
</reference>
<evidence type="ECO:0000313" key="3">
    <source>
        <dbReference type="Proteomes" id="UP001163850"/>
    </source>
</evidence>
<dbReference type="AlphaFoldDB" id="A0AA38UQ15"/>
<sequence length="126" mass="14651">MFCPCFLKFELCIATSILVHLCPIQCTLYQCSTDVHGNIGVYYIHFFTSSFPFSWREYCGTPYNATSSVSHIPRLQIMSNHLLLWRYDLKQNQVERGPERNLAMEECSREFGLTIDHVWTINMSTG</sequence>
<dbReference type="Proteomes" id="UP001163850">
    <property type="component" value="Unassembled WGS sequence"/>
</dbReference>
<accession>A0AA38UQ15</accession>
<organism evidence="2 3">
    <name type="scientific">Lentinula detonsa</name>
    <dbReference type="NCBI Taxonomy" id="2804962"/>
    <lineage>
        <taxon>Eukaryota</taxon>
        <taxon>Fungi</taxon>
        <taxon>Dikarya</taxon>
        <taxon>Basidiomycota</taxon>
        <taxon>Agaricomycotina</taxon>
        <taxon>Agaricomycetes</taxon>
        <taxon>Agaricomycetidae</taxon>
        <taxon>Agaricales</taxon>
        <taxon>Marasmiineae</taxon>
        <taxon>Omphalotaceae</taxon>
        <taxon>Lentinula</taxon>
    </lineage>
</organism>
<dbReference type="EMBL" id="MU802282">
    <property type="protein sequence ID" value="KAJ3979722.1"/>
    <property type="molecule type" value="Genomic_DNA"/>
</dbReference>
<comment type="caution">
    <text evidence="2">The sequence shown here is derived from an EMBL/GenBank/DDBJ whole genome shotgun (WGS) entry which is preliminary data.</text>
</comment>
<gene>
    <name evidence="2" type="ORF">F5890DRAFT_1545322</name>
</gene>
<feature type="chain" id="PRO_5041289439" evidence="1">
    <location>
        <begin position="27"/>
        <end position="126"/>
    </location>
</feature>
<evidence type="ECO:0000313" key="2">
    <source>
        <dbReference type="EMBL" id="KAJ3979722.1"/>
    </source>
</evidence>
<keyword evidence="1" id="KW-0732">Signal</keyword>
<proteinExistence type="predicted"/>
<evidence type="ECO:0000256" key="1">
    <source>
        <dbReference type="SAM" id="SignalP"/>
    </source>
</evidence>
<feature type="signal peptide" evidence="1">
    <location>
        <begin position="1"/>
        <end position="26"/>
    </location>
</feature>
<protein>
    <submittedName>
        <fullName evidence="2">Uncharacterized protein</fullName>
    </submittedName>
</protein>
<name>A0AA38UQ15_9AGAR</name>